<feature type="domain" description="Glucose-methanol-choline oxidoreductase C-terminal" evidence="7">
    <location>
        <begin position="205"/>
        <end position="347"/>
    </location>
</feature>
<dbReference type="GO" id="GO:0016614">
    <property type="term" value="F:oxidoreductase activity, acting on CH-OH group of donors"/>
    <property type="evidence" value="ECO:0007669"/>
    <property type="project" value="InterPro"/>
</dbReference>
<dbReference type="Pfam" id="PF00732">
    <property type="entry name" value="GMC_oxred_N"/>
    <property type="match status" value="1"/>
</dbReference>
<dbReference type="EMBL" id="JANEYF010003315">
    <property type="protein sequence ID" value="KAJ8937528.1"/>
    <property type="molecule type" value="Genomic_DNA"/>
</dbReference>
<dbReference type="Gene3D" id="3.30.410.40">
    <property type="match status" value="1"/>
</dbReference>
<proteinExistence type="inferred from homology"/>
<dbReference type="SUPFAM" id="SSF51905">
    <property type="entry name" value="FAD/NAD(P)-binding domain"/>
    <property type="match status" value="1"/>
</dbReference>
<evidence type="ECO:0000259" key="6">
    <source>
        <dbReference type="Pfam" id="PF00732"/>
    </source>
</evidence>
<keyword evidence="5" id="KW-0560">Oxidoreductase</keyword>
<evidence type="ECO:0000313" key="8">
    <source>
        <dbReference type="EMBL" id="KAJ8937528.1"/>
    </source>
</evidence>
<dbReference type="Gene3D" id="3.50.50.60">
    <property type="entry name" value="FAD/NAD(P)-binding domain"/>
    <property type="match status" value="3"/>
</dbReference>
<evidence type="ECO:0000256" key="4">
    <source>
        <dbReference type="ARBA" id="ARBA00022827"/>
    </source>
</evidence>
<dbReference type="InterPro" id="IPR007867">
    <property type="entry name" value="GMC_OxRtase_C"/>
</dbReference>
<gene>
    <name evidence="8" type="ORF">NQ314_011807</name>
</gene>
<dbReference type="Gene3D" id="4.10.450.10">
    <property type="entry name" value="Glucose Oxidase, domain 2"/>
    <property type="match status" value="1"/>
</dbReference>
<reference evidence="8" key="1">
    <citation type="journal article" date="2023" name="Insect Mol. Biol.">
        <title>Genome sequencing provides insights into the evolution of gene families encoding plant cell wall-degrading enzymes in longhorned beetles.</title>
        <authorList>
            <person name="Shin N.R."/>
            <person name="Okamura Y."/>
            <person name="Kirsch R."/>
            <person name="Pauchet Y."/>
        </authorList>
    </citation>
    <scope>NUCLEOTIDE SEQUENCE</scope>
    <source>
        <strain evidence="8">RBIC_L_NR</strain>
    </source>
</reference>
<dbReference type="InterPro" id="IPR036188">
    <property type="entry name" value="FAD/NAD-bd_sf"/>
</dbReference>
<dbReference type="SUPFAM" id="SSF54373">
    <property type="entry name" value="FAD-linked reductases, C-terminal domain"/>
    <property type="match status" value="1"/>
</dbReference>
<dbReference type="AlphaFoldDB" id="A0AAV8XFV0"/>
<evidence type="ECO:0000256" key="1">
    <source>
        <dbReference type="ARBA" id="ARBA00001974"/>
    </source>
</evidence>
<evidence type="ECO:0000256" key="2">
    <source>
        <dbReference type="ARBA" id="ARBA00010790"/>
    </source>
</evidence>
<evidence type="ECO:0000256" key="3">
    <source>
        <dbReference type="ARBA" id="ARBA00022630"/>
    </source>
</evidence>
<dbReference type="PANTHER" id="PTHR11552">
    <property type="entry name" value="GLUCOSE-METHANOL-CHOLINE GMC OXIDOREDUCTASE"/>
    <property type="match status" value="1"/>
</dbReference>
<dbReference type="InterPro" id="IPR000172">
    <property type="entry name" value="GMC_OxRdtase_N"/>
</dbReference>
<dbReference type="Proteomes" id="UP001162156">
    <property type="component" value="Unassembled WGS sequence"/>
</dbReference>
<name>A0AAV8XFV0_9CUCU</name>
<dbReference type="PANTHER" id="PTHR11552:SF158">
    <property type="entry name" value="GH23626P-RELATED"/>
    <property type="match status" value="1"/>
</dbReference>
<evidence type="ECO:0000313" key="9">
    <source>
        <dbReference type="Proteomes" id="UP001162156"/>
    </source>
</evidence>
<comment type="cofactor">
    <cofactor evidence="1">
        <name>FAD</name>
        <dbReference type="ChEBI" id="CHEBI:57692"/>
    </cofactor>
</comment>
<sequence length="366" mass="40159">MENNQCAIGNGKALGGDTAANDMLYTRGHPNDYDLWADKGLIGGPIHLENFQYSTSFAAHLLDAAHELGIKKIDYNGKDHLGFGIPQVTTKDGKRNSAAQSYLATAYRRKNLVIRPLSRAIKIIISPHTKDASGVKYLFEEELFIAKASKEVILSAGAINSAQLLLLSVHNHLQSLRITKETYDAVWQPLEGLEGFTIEVVLLHPKSKGYLKLQDGNPLHYPLINTNALSDIDDQDVDTILAGIQKALKLANTESLQKLGIHLNHHKVPGCDQTELSDEYWRCAIRHLSVSLRHVSGTARMGPGTDEDAVVDKDLMVYGIHKLRVADASVIPVTISGNLMAPEYMIGEQAADLIKNDWIGKKCPAS</sequence>
<dbReference type="InterPro" id="IPR012132">
    <property type="entry name" value="GMC_OxRdtase"/>
</dbReference>
<feature type="domain" description="Glucose-methanol-choline oxidoreductase N-terminal" evidence="6">
    <location>
        <begin position="3"/>
        <end position="168"/>
    </location>
</feature>
<evidence type="ECO:0000256" key="5">
    <source>
        <dbReference type="ARBA" id="ARBA00023002"/>
    </source>
</evidence>
<dbReference type="Pfam" id="PF05199">
    <property type="entry name" value="GMC_oxred_C"/>
    <property type="match status" value="1"/>
</dbReference>
<keyword evidence="4" id="KW-0274">FAD</keyword>
<organism evidence="8 9">
    <name type="scientific">Rhamnusium bicolor</name>
    <dbReference type="NCBI Taxonomy" id="1586634"/>
    <lineage>
        <taxon>Eukaryota</taxon>
        <taxon>Metazoa</taxon>
        <taxon>Ecdysozoa</taxon>
        <taxon>Arthropoda</taxon>
        <taxon>Hexapoda</taxon>
        <taxon>Insecta</taxon>
        <taxon>Pterygota</taxon>
        <taxon>Neoptera</taxon>
        <taxon>Endopterygota</taxon>
        <taxon>Coleoptera</taxon>
        <taxon>Polyphaga</taxon>
        <taxon>Cucujiformia</taxon>
        <taxon>Chrysomeloidea</taxon>
        <taxon>Cerambycidae</taxon>
        <taxon>Lepturinae</taxon>
        <taxon>Rhagiini</taxon>
        <taxon>Rhamnusium</taxon>
    </lineage>
</organism>
<evidence type="ECO:0000259" key="7">
    <source>
        <dbReference type="Pfam" id="PF05199"/>
    </source>
</evidence>
<dbReference type="GO" id="GO:0050660">
    <property type="term" value="F:flavin adenine dinucleotide binding"/>
    <property type="evidence" value="ECO:0007669"/>
    <property type="project" value="InterPro"/>
</dbReference>
<keyword evidence="9" id="KW-1185">Reference proteome</keyword>
<dbReference type="InterPro" id="IPR027424">
    <property type="entry name" value="Glucose_Oxidase_domain_2"/>
</dbReference>
<comment type="caution">
    <text evidence="8">The sequence shown here is derived from an EMBL/GenBank/DDBJ whole genome shotgun (WGS) entry which is preliminary data.</text>
</comment>
<dbReference type="Gene3D" id="3.30.560.10">
    <property type="entry name" value="Glucose Oxidase, domain 3"/>
    <property type="match status" value="1"/>
</dbReference>
<keyword evidence="3" id="KW-0285">Flavoprotein</keyword>
<comment type="similarity">
    <text evidence="2">Belongs to the GMC oxidoreductase family.</text>
</comment>
<accession>A0AAV8XFV0</accession>
<protein>
    <submittedName>
        <fullName evidence="8">Uncharacterized protein</fullName>
    </submittedName>
</protein>